<feature type="region of interest" description="Disordered" evidence="1">
    <location>
        <begin position="178"/>
        <end position="199"/>
    </location>
</feature>
<gene>
    <name evidence="3" type="ordered locus">SL003B_3311</name>
</gene>
<proteinExistence type="predicted"/>
<organism evidence="3 4">
    <name type="scientific">Polymorphum gilvum (strain LMG 25793 / CGMCC 1.9160 / SL003B-26A1)</name>
    <dbReference type="NCBI Taxonomy" id="991905"/>
    <lineage>
        <taxon>Bacteria</taxon>
        <taxon>Pseudomonadati</taxon>
        <taxon>Pseudomonadota</taxon>
        <taxon>Alphaproteobacteria</taxon>
        <taxon>Rhodobacterales</taxon>
        <taxon>Paracoccaceae</taxon>
        <taxon>Polymorphum</taxon>
    </lineage>
</organism>
<protein>
    <submittedName>
        <fullName evidence="3">Uncharacterized protein</fullName>
    </submittedName>
</protein>
<dbReference type="EMBL" id="CP002568">
    <property type="protein sequence ID" value="ADZ71733.1"/>
    <property type="molecule type" value="Genomic_DNA"/>
</dbReference>
<evidence type="ECO:0000313" key="3">
    <source>
        <dbReference type="EMBL" id="ADZ71733.1"/>
    </source>
</evidence>
<evidence type="ECO:0000313" key="4">
    <source>
        <dbReference type="Proteomes" id="UP000008130"/>
    </source>
</evidence>
<feature type="chain" id="PRO_5003278819" evidence="2">
    <location>
        <begin position="23"/>
        <end position="359"/>
    </location>
</feature>
<keyword evidence="4" id="KW-1185">Reference proteome</keyword>
<reference evidence="3 4" key="1">
    <citation type="journal article" date="2011" name="J. Bacteriol.">
        <title>Complete genome sequence of Polymorphum gilvum SL003B-26A1T, a crude oil-degrading bacterium from oil-polluted saline soil.</title>
        <authorList>
            <person name="Li S.G."/>
            <person name="Tang Y.Q."/>
            <person name="Nie Y."/>
            <person name="Cai M."/>
            <person name="Wu X.L."/>
        </authorList>
    </citation>
    <scope>NUCLEOTIDE SEQUENCE [LARGE SCALE GENOMIC DNA]</scope>
    <source>
        <strain evidence="4">LMG 25793 / CGMCC 1.9160 / SL003B-26A1</strain>
    </source>
</reference>
<dbReference type="STRING" id="991905.SL003B_3311"/>
<dbReference type="HOGENOM" id="CLU_749714_0_0_5"/>
<keyword evidence="2" id="KW-0732">Signal</keyword>
<dbReference type="KEGG" id="pgv:SL003B_3311"/>
<sequence>MTALRTAAFGMALLAGGWLALAATPAAARQVDSFKTGNWNGNAYVDDATGKFASCVASVSYVNGITLSVQVDGSYNWFLGFSSPNWTLKVGSSFTLSYRIDRGDWRQGTATVIDATLARMPMPADGYIITRFRRGQAMFIHDGQRSYDFRLTGTSRLMARLADCVRVNAARYGAGPAIAGAAPPEQPAQEDDGGEAAPDPKLQIEATQALFNLMGKARLSGLSFIDEDDRTEDYQGVHAVAGNAARLLAAHIFEEGDYASEQQLMAAMISDSAKTCEGAFQSGSQRRSVDGASLLTGFSRCVGDARSLEERYVVAPRGKGGVYVFAVADTRITAGEGAPLAPYPLDDETLFAAAAAAAR</sequence>
<feature type="signal peptide" evidence="2">
    <location>
        <begin position="1"/>
        <end position="22"/>
    </location>
</feature>
<dbReference type="AlphaFoldDB" id="F2IYC1"/>
<evidence type="ECO:0000256" key="2">
    <source>
        <dbReference type="SAM" id="SignalP"/>
    </source>
</evidence>
<dbReference type="RefSeq" id="WP_013654042.1">
    <property type="nucleotide sequence ID" value="NC_015259.1"/>
</dbReference>
<dbReference type="eggNOG" id="ENOG5032W48">
    <property type="taxonomic scope" value="Bacteria"/>
</dbReference>
<dbReference type="PATRIC" id="fig|991905.3.peg.3411"/>
<dbReference type="Proteomes" id="UP000008130">
    <property type="component" value="Chromosome"/>
</dbReference>
<accession>F2IYC1</accession>
<dbReference type="OrthoDB" id="1522627at2"/>
<name>F2IYC1_POLGS</name>
<evidence type="ECO:0000256" key="1">
    <source>
        <dbReference type="SAM" id="MobiDB-lite"/>
    </source>
</evidence>